<dbReference type="InterPro" id="IPR017718">
    <property type="entry name" value="HAD-SF_hydro_IB_MtnX"/>
</dbReference>
<evidence type="ECO:0000313" key="6">
    <source>
        <dbReference type="Proteomes" id="UP000092650"/>
    </source>
</evidence>
<dbReference type="GO" id="GO:0043716">
    <property type="term" value="F:2-hydroxy-3-keto-5-methylthiopentenyl-1-phosphate phosphatase activity"/>
    <property type="evidence" value="ECO:0007669"/>
    <property type="project" value="UniProtKB-UniRule"/>
</dbReference>
<dbReference type="InterPro" id="IPR050849">
    <property type="entry name" value="HAD-like_hydrolase_phosphatase"/>
</dbReference>
<dbReference type="OrthoDB" id="9804940at2"/>
<gene>
    <name evidence="4" type="primary">mtnX</name>
    <name evidence="5" type="ORF">BBI15_12960</name>
</gene>
<organism evidence="5 6">
    <name type="scientific">Planococcus plakortidis</name>
    <dbReference type="NCBI Taxonomy" id="1038856"/>
    <lineage>
        <taxon>Bacteria</taxon>
        <taxon>Bacillati</taxon>
        <taxon>Bacillota</taxon>
        <taxon>Bacilli</taxon>
        <taxon>Bacillales</taxon>
        <taxon>Caryophanaceae</taxon>
        <taxon>Planococcus</taxon>
    </lineage>
</organism>
<dbReference type="NCBIfam" id="TIGR03333">
    <property type="entry name" value="salvage_mtnX"/>
    <property type="match status" value="1"/>
</dbReference>
<evidence type="ECO:0000256" key="2">
    <source>
        <dbReference type="ARBA" id="ARBA00022801"/>
    </source>
</evidence>
<proteinExistence type="inferred from homology"/>
<dbReference type="InterPro" id="IPR036412">
    <property type="entry name" value="HAD-like_sf"/>
</dbReference>
<dbReference type="Gene3D" id="3.90.1470.20">
    <property type="match status" value="1"/>
</dbReference>
<name>A0A1C7EBB8_9BACL</name>
<dbReference type="EC" id="3.1.3.87" evidence="4"/>
<accession>A0A1C7EBB8</accession>
<dbReference type="NCBIfam" id="NF007103">
    <property type="entry name" value="PRK09552.1"/>
    <property type="match status" value="1"/>
</dbReference>
<reference evidence="5" key="1">
    <citation type="submission" date="2016-10" db="EMBL/GenBank/DDBJ databases">
        <authorList>
            <person name="See-Too W.S."/>
        </authorList>
    </citation>
    <scope>NUCLEOTIDE SEQUENCE [LARGE SCALE GENOMIC DNA]</scope>
    <source>
        <strain evidence="5">DSM 23997</strain>
    </source>
</reference>
<dbReference type="HAMAP" id="MF_01680">
    <property type="entry name" value="Salvage_MtnX"/>
    <property type="match status" value="1"/>
</dbReference>
<dbReference type="InterPro" id="IPR023214">
    <property type="entry name" value="HAD_sf"/>
</dbReference>
<dbReference type="Gene3D" id="3.40.50.1000">
    <property type="entry name" value="HAD superfamily/HAD-like"/>
    <property type="match status" value="1"/>
</dbReference>
<dbReference type="CDD" id="cd07524">
    <property type="entry name" value="HAD_Pase"/>
    <property type="match status" value="1"/>
</dbReference>
<sequence>MSKPVIFCDFDGTVTSRDNLIAIMKEFDPPGWSPIKDQILDQRISICEGVQQMFALLPSSAKQQIINYALDQAEIREGFADFVAYTKRHDIPLYIVSGGIDFFVYPLLEPYGPFAGIYCNEADFSNDKIHIRFPHGCDEQCDSQGCGCCKPSVMRRIMSEQSTSIVIGDSITDLQAAKQADLVIARDFLVDKCEELGIAYEAFESFHDVTDILDAKLGVIS</sequence>
<dbReference type="PANTHER" id="PTHR28181:SF2">
    <property type="entry name" value="PHOSPHORIC MONOESTER HYDROLASE"/>
    <property type="match status" value="1"/>
</dbReference>
<dbReference type="KEGG" id="ppla:BBI15_12960"/>
<dbReference type="EMBL" id="CP016539">
    <property type="protein sequence ID" value="ANU21028.1"/>
    <property type="molecule type" value="Genomic_DNA"/>
</dbReference>
<comment type="catalytic activity">
    <reaction evidence="4">
        <text>2-hydroxy-5-methylsulfanyl-3-oxopent-1-enyl phosphate + H2O = 1,2-dihydroxy-5-(methylsulfanyl)pent-1-en-3-one + phosphate</text>
        <dbReference type="Rhea" id="RHEA:14481"/>
        <dbReference type="ChEBI" id="CHEBI:15377"/>
        <dbReference type="ChEBI" id="CHEBI:43474"/>
        <dbReference type="ChEBI" id="CHEBI:49252"/>
        <dbReference type="ChEBI" id="CHEBI:59505"/>
        <dbReference type="EC" id="3.1.3.87"/>
    </reaction>
</comment>
<keyword evidence="6" id="KW-1185">Reference proteome</keyword>
<keyword evidence="2 4" id="KW-0378">Hydrolase</keyword>
<protein>
    <recommendedName>
        <fullName evidence="4">2-hydroxy-3-keto-5-methylthiopentenyl-1-phosphate phosphatase</fullName>
        <shortName evidence="4">HK-MTPenyl-1-P phosphatase</shortName>
        <ecNumber evidence="4">3.1.3.87</ecNumber>
    </recommendedName>
</protein>
<dbReference type="UniPathway" id="UPA00904">
    <property type="reaction ID" value="UER00877"/>
</dbReference>
<keyword evidence="3 4" id="KW-0486">Methionine biosynthesis</keyword>
<comment type="pathway">
    <text evidence="4">Amino-acid biosynthesis; L-methionine biosynthesis via salvage pathway; L-methionine from S-methyl-5-thio-alpha-D-ribose 1-phosphate: step 4/6.</text>
</comment>
<dbReference type="NCBIfam" id="TIGR01489">
    <property type="entry name" value="DKMTPPase-SF"/>
    <property type="match status" value="1"/>
</dbReference>
<comment type="function">
    <text evidence="4">Dephosphorylates 2-hydroxy-3-keto-5-methylthiopentenyl-1-phosphate (HK-MTPenyl-1-P) yielding 1,2-dihydroxy-3-keto-5-methylthiopentene (DHK-MTPene).</text>
</comment>
<evidence type="ECO:0000256" key="4">
    <source>
        <dbReference type="HAMAP-Rule" id="MF_01680"/>
    </source>
</evidence>
<dbReference type="STRING" id="1038856.BBI15_12960"/>
<evidence type="ECO:0000256" key="3">
    <source>
        <dbReference type="ARBA" id="ARBA00023167"/>
    </source>
</evidence>
<dbReference type="Pfam" id="PF12710">
    <property type="entry name" value="HAD"/>
    <property type="match status" value="1"/>
</dbReference>
<dbReference type="InterPro" id="IPR006384">
    <property type="entry name" value="HAD_hydro_PyrdxlP_Pase-like"/>
</dbReference>
<dbReference type="GO" id="GO:0019509">
    <property type="term" value="P:L-methionine salvage from methylthioadenosine"/>
    <property type="evidence" value="ECO:0007669"/>
    <property type="project" value="UniProtKB-UniRule"/>
</dbReference>
<dbReference type="Proteomes" id="UP000092650">
    <property type="component" value="Chromosome"/>
</dbReference>
<dbReference type="PANTHER" id="PTHR28181">
    <property type="entry name" value="UPF0655 PROTEIN YCR015C"/>
    <property type="match status" value="1"/>
</dbReference>
<dbReference type="AlphaFoldDB" id="A0A1C7EBB8"/>
<evidence type="ECO:0000313" key="5">
    <source>
        <dbReference type="EMBL" id="ANU21028.1"/>
    </source>
</evidence>
<dbReference type="SUPFAM" id="SSF56784">
    <property type="entry name" value="HAD-like"/>
    <property type="match status" value="1"/>
</dbReference>
<keyword evidence="1 4" id="KW-0028">Amino-acid biosynthesis</keyword>
<dbReference type="RefSeq" id="WP_068871527.1">
    <property type="nucleotide sequence ID" value="NZ_CP016539.2"/>
</dbReference>
<dbReference type="NCBIfam" id="TIGR01488">
    <property type="entry name" value="HAD-SF-IB"/>
    <property type="match status" value="1"/>
</dbReference>
<evidence type="ECO:0000256" key="1">
    <source>
        <dbReference type="ARBA" id="ARBA00022605"/>
    </source>
</evidence>
<comment type="similarity">
    <text evidence="4">Belongs to the HAD-like hydrolase superfamily. MtnX family.</text>
</comment>